<sequence length="85" mass="9540">MIEAPRHDAWLMEMPDEMLVRLAAPLEMLQFQFYVDPPLERHLVRAARVCCNACVTGLEDCPADMRAAFRVLADVVGVRLSVTAP</sequence>
<dbReference type="RefSeq" id="WP_183223432.1">
    <property type="nucleotide sequence ID" value="NZ_BMPW01000009.1"/>
</dbReference>
<organism evidence="1 2">
    <name type="scientific">Actinoplanes campanulatus</name>
    <dbReference type="NCBI Taxonomy" id="113559"/>
    <lineage>
        <taxon>Bacteria</taxon>
        <taxon>Bacillati</taxon>
        <taxon>Actinomycetota</taxon>
        <taxon>Actinomycetes</taxon>
        <taxon>Micromonosporales</taxon>
        <taxon>Micromonosporaceae</taxon>
        <taxon>Actinoplanes</taxon>
    </lineage>
</organism>
<dbReference type="AlphaFoldDB" id="A0A7W5FGY2"/>
<gene>
    <name evidence="1" type="ORF">FHR83_005601</name>
</gene>
<protein>
    <submittedName>
        <fullName evidence="1">Uncharacterized protein</fullName>
    </submittedName>
</protein>
<dbReference type="EMBL" id="JACHXF010000012">
    <property type="protein sequence ID" value="MBB3097917.1"/>
    <property type="molecule type" value="Genomic_DNA"/>
</dbReference>
<name>A0A7W5FGY2_9ACTN</name>
<comment type="caution">
    <text evidence="1">The sequence shown here is derived from an EMBL/GenBank/DDBJ whole genome shotgun (WGS) entry which is preliminary data.</text>
</comment>
<evidence type="ECO:0000313" key="1">
    <source>
        <dbReference type="EMBL" id="MBB3097917.1"/>
    </source>
</evidence>
<evidence type="ECO:0000313" key="2">
    <source>
        <dbReference type="Proteomes" id="UP000590749"/>
    </source>
</evidence>
<proteinExistence type="predicted"/>
<reference evidence="1 2" key="1">
    <citation type="submission" date="2020-08" db="EMBL/GenBank/DDBJ databases">
        <title>Genomic Encyclopedia of Type Strains, Phase III (KMG-III): the genomes of soil and plant-associated and newly described type strains.</title>
        <authorList>
            <person name="Whitman W."/>
        </authorList>
    </citation>
    <scope>NUCLEOTIDE SEQUENCE [LARGE SCALE GENOMIC DNA]</scope>
    <source>
        <strain evidence="1 2">CECT 3287</strain>
    </source>
</reference>
<dbReference type="Proteomes" id="UP000590749">
    <property type="component" value="Unassembled WGS sequence"/>
</dbReference>
<accession>A0A7W5FGY2</accession>
<keyword evidence="2" id="KW-1185">Reference proteome</keyword>